<name>A0ABU0WID7_9PROT</name>
<keyword evidence="4" id="KW-1185">Reference proteome</keyword>
<reference evidence="3 4" key="1">
    <citation type="submission" date="2023-06" db="EMBL/GenBank/DDBJ databases">
        <title>Azospirillum isscasensis sp.nov, a bacterium isolated from rhizosphere soil of rice.</title>
        <authorList>
            <person name="Wang H."/>
        </authorList>
    </citation>
    <scope>NUCLEOTIDE SEQUENCE [LARGE SCALE GENOMIC DNA]</scope>
    <source>
        <strain evidence="3 4">C340-1</strain>
    </source>
</reference>
<gene>
    <name evidence="3" type="ORF">QSG27_13005</name>
</gene>
<dbReference type="EMBL" id="JAUJFI010000054">
    <property type="protein sequence ID" value="MDQ2103612.1"/>
    <property type="molecule type" value="Genomic_DNA"/>
</dbReference>
<proteinExistence type="predicted"/>
<dbReference type="Proteomes" id="UP001227317">
    <property type="component" value="Unassembled WGS sequence"/>
</dbReference>
<organism evidence="3 4">
    <name type="scientific">Azospirillum isscasi</name>
    <dbReference type="NCBI Taxonomy" id="3053926"/>
    <lineage>
        <taxon>Bacteria</taxon>
        <taxon>Pseudomonadati</taxon>
        <taxon>Pseudomonadota</taxon>
        <taxon>Alphaproteobacteria</taxon>
        <taxon>Rhodospirillales</taxon>
        <taxon>Azospirillaceae</taxon>
        <taxon>Azospirillum</taxon>
    </lineage>
</organism>
<feature type="transmembrane region" description="Helical" evidence="2">
    <location>
        <begin position="114"/>
        <end position="136"/>
    </location>
</feature>
<evidence type="ECO:0000313" key="3">
    <source>
        <dbReference type="EMBL" id="MDQ2103612.1"/>
    </source>
</evidence>
<feature type="region of interest" description="Disordered" evidence="1">
    <location>
        <begin position="161"/>
        <end position="203"/>
    </location>
</feature>
<keyword evidence="2" id="KW-1133">Transmembrane helix</keyword>
<comment type="caution">
    <text evidence="3">The sequence shown here is derived from an EMBL/GenBank/DDBJ whole genome shotgun (WGS) entry which is preliminary data.</text>
</comment>
<dbReference type="RefSeq" id="WP_306706756.1">
    <property type="nucleotide sequence ID" value="NZ_JAUJFI010000054.1"/>
</dbReference>
<keyword evidence="2" id="KW-0472">Membrane</keyword>
<sequence>MNWSKGLWRGWLAAALLWVAVVAAFAAADLRDRQPFAGLYAYSDAKDAFLPQRYAADEAVVEDGVRRGVVARTDFADGTTLAAPPDLGEERLKEIADRFWAERWARRADALWPWGLRAAVPPLLLLLSGAFLLWIARGFRPAEVPMEAAAEMAVETAVESGAEGETPKAVFNTRSAGGLPPFIRSLGPDPRRRRVLGAGRLTP</sequence>
<evidence type="ECO:0000256" key="2">
    <source>
        <dbReference type="SAM" id="Phobius"/>
    </source>
</evidence>
<evidence type="ECO:0000256" key="1">
    <source>
        <dbReference type="SAM" id="MobiDB-lite"/>
    </source>
</evidence>
<protein>
    <submittedName>
        <fullName evidence="3">Uncharacterized protein</fullName>
    </submittedName>
</protein>
<keyword evidence="2" id="KW-0812">Transmembrane</keyword>
<evidence type="ECO:0000313" key="4">
    <source>
        <dbReference type="Proteomes" id="UP001227317"/>
    </source>
</evidence>
<accession>A0ABU0WID7</accession>